<name>A0A554J9X5_9BACT</name>
<sequence>MIKATPQTLDLFELQSLAALARLELSNAEAPALQESINQILAMVADLTAASSEANFMPDETLSFAELQALALDSAKPETQSIDSAYLAEIAPAWSQASLVVPEVIDQTVAHQKADIHQKTEDSQS</sequence>
<evidence type="ECO:0008006" key="3">
    <source>
        <dbReference type="Google" id="ProtNLM"/>
    </source>
</evidence>
<comment type="caution">
    <text evidence="1">The sequence shown here is derived from an EMBL/GenBank/DDBJ whole genome shotgun (WGS) entry which is preliminary data.</text>
</comment>
<dbReference type="Gene3D" id="1.10.20.60">
    <property type="entry name" value="Glu-tRNAGln amidotransferase C subunit, N-terminal domain"/>
    <property type="match status" value="1"/>
</dbReference>
<accession>A0A554J9X5</accession>
<gene>
    <name evidence="1" type="ORF">CEO22_592</name>
</gene>
<dbReference type="AlphaFoldDB" id="A0A554J9X5"/>
<evidence type="ECO:0000313" key="1">
    <source>
        <dbReference type="EMBL" id="TSC65161.1"/>
    </source>
</evidence>
<dbReference type="GO" id="GO:0006450">
    <property type="term" value="P:regulation of translational fidelity"/>
    <property type="evidence" value="ECO:0007669"/>
    <property type="project" value="InterPro"/>
</dbReference>
<protein>
    <recommendedName>
        <fullName evidence="3">Aspartyl/glutamyl-tRNA(Asn/Gln) amidotransferase subunit C</fullName>
    </recommendedName>
</protein>
<evidence type="ECO:0000313" key="2">
    <source>
        <dbReference type="Proteomes" id="UP000316253"/>
    </source>
</evidence>
<organism evidence="1 2">
    <name type="scientific">Candidatus Berkelbacteria bacterium Gr01-1014_85</name>
    <dbReference type="NCBI Taxonomy" id="2017150"/>
    <lineage>
        <taxon>Bacteria</taxon>
        <taxon>Candidatus Berkelbacteria</taxon>
    </lineage>
</organism>
<dbReference type="EMBL" id="VMFD01000062">
    <property type="protein sequence ID" value="TSC65161.1"/>
    <property type="molecule type" value="Genomic_DNA"/>
</dbReference>
<dbReference type="SUPFAM" id="SSF141000">
    <property type="entry name" value="Glu-tRNAGln amidotransferase C subunit"/>
    <property type="match status" value="1"/>
</dbReference>
<dbReference type="InterPro" id="IPR036113">
    <property type="entry name" value="Asp/Glu-ADT_sf_sub_c"/>
</dbReference>
<proteinExistence type="predicted"/>
<reference evidence="1 2" key="1">
    <citation type="submission" date="2017-08" db="EMBL/GenBank/DDBJ databases">
        <title>Mechanisms for carbon and nitrogen cycling indicate functional differentiation within the Candidate Phyla Radiation.</title>
        <authorList>
            <person name="Danczak R.E."/>
            <person name="Johnston M.D."/>
            <person name="Kenah C."/>
            <person name="Slattery M."/>
            <person name="Wrighton K.C."/>
            <person name="Wilkins M.J."/>
        </authorList>
    </citation>
    <scope>NUCLEOTIDE SEQUENCE [LARGE SCALE GENOMIC DNA]</scope>
    <source>
        <strain evidence="1">Gr01-1014_85</strain>
    </source>
</reference>
<dbReference type="Proteomes" id="UP000316253">
    <property type="component" value="Unassembled WGS sequence"/>
</dbReference>